<reference evidence="2 3" key="1">
    <citation type="submission" date="2016-11" db="EMBL/GenBank/DDBJ databases">
        <authorList>
            <person name="Jaros S."/>
            <person name="Januszkiewicz K."/>
            <person name="Wedrychowicz H."/>
        </authorList>
    </citation>
    <scope>NUCLEOTIDE SEQUENCE [LARGE SCALE GENOMIC DNA]</scope>
    <source>
        <strain evidence="2">NVI 5450</strain>
    </source>
</reference>
<feature type="domain" description="AAA" evidence="1">
    <location>
        <begin position="4"/>
        <end position="181"/>
    </location>
</feature>
<dbReference type="CDD" id="cd02042">
    <property type="entry name" value="ParAB_family"/>
    <property type="match status" value="1"/>
</dbReference>
<dbReference type="Gene3D" id="3.40.50.300">
    <property type="entry name" value="P-loop containing nucleotide triphosphate hydrolases"/>
    <property type="match status" value="1"/>
</dbReference>
<accession>A0A1L0BF48</accession>
<dbReference type="RefSeq" id="WP_075497207.1">
    <property type="nucleotide sequence ID" value="NZ_CAWRBC010000159.1"/>
</dbReference>
<dbReference type="InterPro" id="IPR025669">
    <property type="entry name" value="AAA_dom"/>
</dbReference>
<evidence type="ECO:0000259" key="1">
    <source>
        <dbReference type="Pfam" id="PF13614"/>
    </source>
</evidence>
<dbReference type="AlphaFoldDB" id="A0A1L0BF48"/>
<dbReference type="PANTHER" id="PTHR13696:SF52">
    <property type="entry name" value="PARA FAMILY PROTEIN CT_582"/>
    <property type="match status" value="1"/>
</dbReference>
<evidence type="ECO:0000313" key="2">
    <source>
        <dbReference type="EMBL" id="SGY96382.1"/>
    </source>
</evidence>
<proteinExistence type="predicted"/>
<dbReference type="PANTHER" id="PTHR13696">
    <property type="entry name" value="P-LOOP CONTAINING NUCLEOSIDE TRIPHOSPHATE HYDROLASE"/>
    <property type="match status" value="1"/>
</dbReference>
<dbReference type="EMBL" id="FPLD01000052">
    <property type="protein sequence ID" value="SGY96382.1"/>
    <property type="molecule type" value="Genomic_DNA"/>
</dbReference>
<evidence type="ECO:0000313" key="3">
    <source>
        <dbReference type="Proteomes" id="UP000183794"/>
    </source>
</evidence>
<dbReference type="InterPro" id="IPR050678">
    <property type="entry name" value="DNA_Partitioning_ATPase"/>
</dbReference>
<name>A0A1L0BF48_9GAMM</name>
<dbReference type="Proteomes" id="UP000183794">
    <property type="component" value="Unassembled WGS sequence"/>
</dbReference>
<dbReference type="InterPro" id="IPR027417">
    <property type="entry name" value="P-loop_NTPase"/>
</dbReference>
<organism evidence="2 3">
    <name type="scientific">Moritella viscosa</name>
    <dbReference type="NCBI Taxonomy" id="80854"/>
    <lineage>
        <taxon>Bacteria</taxon>
        <taxon>Pseudomonadati</taxon>
        <taxon>Pseudomonadota</taxon>
        <taxon>Gammaproteobacteria</taxon>
        <taxon>Alteromonadales</taxon>
        <taxon>Moritellaceae</taxon>
        <taxon>Moritella</taxon>
    </lineage>
</organism>
<dbReference type="OrthoDB" id="9815116at2"/>
<dbReference type="Pfam" id="PF13614">
    <property type="entry name" value="AAA_31"/>
    <property type="match status" value="1"/>
</dbReference>
<sequence>MIRVVFNQKGGVGKSTICSNLAAIAASEGKRTLIIDLDSQCNTSAYLLGNDYKVDFSAAEFFEQTLNIIMKGRPYNDFIAQTAFPNLAIMPASELLGELIVKLEQRHKIYKLRDAMVKLRRDYDEIYIDTPPAFNFYSLSALIAADTCLIPFDCDDFSRRGLYSLLANIEETRQDHNDKLRVEGIVVNQYQGQASLPKKLVAELRSENLPILNTLIHSSVKVKESHNISQPLINCAPKHKVTLQFCDLYVEISA</sequence>
<protein>
    <submittedName>
        <fullName evidence="2">Cobyrinic acid a,c-diamide synthase</fullName>
    </submittedName>
</protein>
<gene>
    <name evidence="2" type="ORF">NVI5450_1824</name>
</gene>
<dbReference type="SUPFAM" id="SSF52540">
    <property type="entry name" value="P-loop containing nucleoside triphosphate hydrolases"/>
    <property type="match status" value="1"/>
</dbReference>